<reference evidence="2 3" key="1">
    <citation type="journal article" date="2021" name="Elife">
        <title>Chloroplast acquisition without the gene transfer in kleptoplastic sea slugs, Plakobranchus ocellatus.</title>
        <authorList>
            <person name="Maeda T."/>
            <person name="Takahashi S."/>
            <person name="Yoshida T."/>
            <person name="Shimamura S."/>
            <person name="Takaki Y."/>
            <person name="Nagai Y."/>
            <person name="Toyoda A."/>
            <person name="Suzuki Y."/>
            <person name="Arimoto A."/>
            <person name="Ishii H."/>
            <person name="Satoh N."/>
            <person name="Nishiyama T."/>
            <person name="Hasebe M."/>
            <person name="Maruyama T."/>
            <person name="Minagawa J."/>
            <person name="Obokata J."/>
            <person name="Shigenobu S."/>
        </authorList>
    </citation>
    <scope>NUCLEOTIDE SEQUENCE [LARGE SCALE GENOMIC DNA]</scope>
</reference>
<gene>
    <name evidence="2" type="ORF">ElyMa_000687600</name>
</gene>
<dbReference type="AlphaFoldDB" id="A0AAV4GIH6"/>
<sequence>MINCKIITYSEKKAIKFVQQYRDVADIRNSKVRLPRAECEARGIQPNRDKYLLRKVHQATKTKRGCEANRICSNITRYDAALSQLKNTSSGDDDAHNTMLQDLPLAGTVQISSSRCSTESTHQASNLQLGKKAPSYPS</sequence>
<evidence type="ECO:0000256" key="1">
    <source>
        <dbReference type="SAM" id="MobiDB-lite"/>
    </source>
</evidence>
<accession>A0AAV4GIH6</accession>
<evidence type="ECO:0000313" key="2">
    <source>
        <dbReference type="EMBL" id="GFR85079.1"/>
    </source>
</evidence>
<dbReference type="EMBL" id="BMAT01001412">
    <property type="protein sequence ID" value="GFR85079.1"/>
    <property type="molecule type" value="Genomic_DNA"/>
</dbReference>
<name>A0AAV4GIH6_9GAST</name>
<protein>
    <submittedName>
        <fullName evidence="2">Uncharacterized protein</fullName>
    </submittedName>
</protein>
<evidence type="ECO:0000313" key="3">
    <source>
        <dbReference type="Proteomes" id="UP000762676"/>
    </source>
</evidence>
<comment type="caution">
    <text evidence="2">The sequence shown here is derived from an EMBL/GenBank/DDBJ whole genome shotgun (WGS) entry which is preliminary data.</text>
</comment>
<keyword evidence="3" id="KW-1185">Reference proteome</keyword>
<proteinExistence type="predicted"/>
<organism evidence="2 3">
    <name type="scientific">Elysia marginata</name>
    <dbReference type="NCBI Taxonomy" id="1093978"/>
    <lineage>
        <taxon>Eukaryota</taxon>
        <taxon>Metazoa</taxon>
        <taxon>Spiralia</taxon>
        <taxon>Lophotrochozoa</taxon>
        <taxon>Mollusca</taxon>
        <taxon>Gastropoda</taxon>
        <taxon>Heterobranchia</taxon>
        <taxon>Euthyneura</taxon>
        <taxon>Panpulmonata</taxon>
        <taxon>Sacoglossa</taxon>
        <taxon>Placobranchoidea</taxon>
        <taxon>Plakobranchidae</taxon>
        <taxon>Elysia</taxon>
    </lineage>
</organism>
<feature type="compositionally biased region" description="Polar residues" evidence="1">
    <location>
        <begin position="114"/>
        <end position="128"/>
    </location>
</feature>
<feature type="region of interest" description="Disordered" evidence="1">
    <location>
        <begin position="114"/>
        <end position="138"/>
    </location>
</feature>
<dbReference type="Proteomes" id="UP000762676">
    <property type="component" value="Unassembled WGS sequence"/>
</dbReference>